<reference evidence="1" key="1">
    <citation type="submission" date="2018-02" db="EMBL/GenBank/DDBJ databases">
        <title>Rhizophora mucronata_Transcriptome.</title>
        <authorList>
            <person name="Meera S.P."/>
            <person name="Sreeshan A."/>
            <person name="Augustine A."/>
        </authorList>
    </citation>
    <scope>NUCLEOTIDE SEQUENCE</scope>
    <source>
        <tissue evidence="1">Leaf</tissue>
    </source>
</reference>
<accession>A0A2P2NT59</accession>
<evidence type="ECO:0000313" key="1">
    <source>
        <dbReference type="EMBL" id="MBX45610.1"/>
    </source>
</evidence>
<organism evidence="1">
    <name type="scientific">Rhizophora mucronata</name>
    <name type="common">Asiatic mangrove</name>
    <dbReference type="NCBI Taxonomy" id="61149"/>
    <lineage>
        <taxon>Eukaryota</taxon>
        <taxon>Viridiplantae</taxon>
        <taxon>Streptophyta</taxon>
        <taxon>Embryophyta</taxon>
        <taxon>Tracheophyta</taxon>
        <taxon>Spermatophyta</taxon>
        <taxon>Magnoliopsida</taxon>
        <taxon>eudicotyledons</taxon>
        <taxon>Gunneridae</taxon>
        <taxon>Pentapetalae</taxon>
        <taxon>rosids</taxon>
        <taxon>fabids</taxon>
        <taxon>Malpighiales</taxon>
        <taxon>Rhizophoraceae</taxon>
        <taxon>Rhizophora</taxon>
    </lineage>
</organism>
<dbReference type="EMBL" id="GGEC01065126">
    <property type="protein sequence ID" value="MBX45610.1"/>
    <property type="molecule type" value="Transcribed_RNA"/>
</dbReference>
<sequence length="26" mass="3076">MQLQSKFHNITLFFTCWEGSSNVIFP</sequence>
<dbReference type="AlphaFoldDB" id="A0A2P2NT59"/>
<name>A0A2P2NT59_RHIMU</name>
<protein>
    <submittedName>
        <fullName evidence="1">Uncharacterized protein</fullName>
    </submittedName>
</protein>
<proteinExistence type="predicted"/>